<dbReference type="GO" id="GO:0009099">
    <property type="term" value="P:L-valine biosynthetic process"/>
    <property type="evidence" value="ECO:0007669"/>
    <property type="project" value="TreeGrafter"/>
</dbReference>
<evidence type="ECO:0000256" key="10">
    <source>
        <dbReference type="RuleBase" id="RU362132"/>
    </source>
</evidence>
<accession>A0A6G1SLT5</accession>
<dbReference type="Pfam" id="PF02776">
    <property type="entry name" value="TPP_enzyme_N"/>
    <property type="match status" value="1"/>
</dbReference>
<comment type="cofactor">
    <cofactor evidence="1">
        <name>Mg(2+)</name>
        <dbReference type="ChEBI" id="CHEBI:18420"/>
    </cofactor>
</comment>
<dbReference type="AlphaFoldDB" id="A0A6G1SLT5"/>
<proteinExistence type="inferred from homology"/>
<reference evidence="15" key="1">
    <citation type="submission" date="2018-10" db="EMBL/GenBank/DDBJ databases">
        <title>Transcriptome assembly of Aceria tosichella (Wheat curl mite) Type 2.</title>
        <authorList>
            <person name="Scully E.D."/>
            <person name="Geib S.M."/>
            <person name="Palmer N.A."/>
            <person name="Gupta A.K."/>
            <person name="Sarath G."/>
            <person name="Tatineni S."/>
        </authorList>
    </citation>
    <scope>NUCLEOTIDE SEQUENCE</scope>
    <source>
        <strain evidence="15">LincolnNE</strain>
    </source>
</reference>
<dbReference type="FunFam" id="3.40.50.970:FF:000007">
    <property type="entry name" value="Acetolactate synthase"/>
    <property type="match status" value="1"/>
</dbReference>
<evidence type="ECO:0000313" key="15">
    <source>
        <dbReference type="EMBL" id="MDE51339.1"/>
    </source>
</evidence>
<comment type="cofactor">
    <cofactor evidence="2">
        <name>thiamine diphosphate</name>
        <dbReference type="ChEBI" id="CHEBI:58937"/>
    </cofactor>
</comment>
<dbReference type="PANTHER" id="PTHR18968:SF166">
    <property type="entry name" value="2-HYDROXYACYL-COA LYASE 2"/>
    <property type="match status" value="1"/>
</dbReference>
<gene>
    <name evidence="15" type="primary">ilvbl</name>
    <name evidence="15" type="ORF">g.10001</name>
</gene>
<dbReference type="Gene3D" id="3.40.50.970">
    <property type="match status" value="2"/>
</dbReference>
<comment type="catalytic activity">
    <reaction evidence="9">
        <text>(2R)-hydroxyhexadecanoyl-CoA = pentadecanal + formyl-CoA</text>
        <dbReference type="Rhea" id="RHEA:55212"/>
        <dbReference type="ChEBI" id="CHEBI:17302"/>
        <dbReference type="ChEBI" id="CHEBI:57376"/>
        <dbReference type="ChEBI" id="CHEBI:138654"/>
    </reaction>
    <physiologicalReaction direction="left-to-right" evidence="9">
        <dbReference type="Rhea" id="RHEA:55213"/>
    </physiologicalReaction>
</comment>
<dbReference type="SUPFAM" id="SSF52518">
    <property type="entry name" value="Thiamin diphosphate-binding fold (THDP-binding)"/>
    <property type="match status" value="2"/>
</dbReference>
<feature type="domain" description="Thiamine pyrophosphate enzyme N-terminal TPP-binding" evidence="14">
    <location>
        <begin position="52"/>
        <end position="167"/>
    </location>
</feature>
<evidence type="ECO:0000256" key="11">
    <source>
        <dbReference type="SAM" id="Phobius"/>
    </source>
</evidence>
<dbReference type="SUPFAM" id="SSF52467">
    <property type="entry name" value="DHS-like NAD/FAD-binding domain"/>
    <property type="match status" value="1"/>
</dbReference>
<keyword evidence="11" id="KW-0472">Membrane</keyword>
<dbReference type="GO" id="GO:0003984">
    <property type="term" value="F:acetolactate synthase activity"/>
    <property type="evidence" value="ECO:0007669"/>
    <property type="project" value="TreeGrafter"/>
</dbReference>
<keyword evidence="11" id="KW-1133">Transmembrane helix</keyword>
<dbReference type="Gene3D" id="3.40.50.1220">
    <property type="entry name" value="TPP-binding domain"/>
    <property type="match status" value="1"/>
</dbReference>
<dbReference type="PANTHER" id="PTHR18968">
    <property type="entry name" value="THIAMINE PYROPHOSPHATE ENZYMES"/>
    <property type="match status" value="1"/>
</dbReference>
<dbReference type="GO" id="GO:0005948">
    <property type="term" value="C:acetolactate synthase complex"/>
    <property type="evidence" value="ECO:0007669"/>
    <property type="project" value="TreeGrafter"/>
</dbReference>
<evidence type="ECO:0000256" key="8">
    <source>
        <dbReference type="ARBA" id="ARBA00048738"/>
    </source>
</evidence>
<dbReference type="CDD" id="cd02004">
    <property type="entry name" value="TPP_BZL_OCoD_HPCL"/>
    <property type="match status" value="1"/>
</dbReference>
<dbReference type="InterPro" id="IPR012000">
    <property type="entry name" value="Thiamin_PyroP_enz_cen_dom"/>
</dbReference>
<evidence type="ECO:0000256" key="5">
    <source>
        <dbReference type="ARBA" id="ARBA00022723"/>
    </source>
</evidence>
<evidence type="ECO:0000256" key="1">
    <source>
        <dbReference type="ARBA" id="ARBA00001946"/>
    </source>
</evidence>
<organism evidence="15">
    <name type="scientific">Aceria tosichella</name>
    <name type="common">wheat curl mite</name>
    <dbReference type="NCBI Taxonomy" id="561515"/>
    <lineage>
        <taxon>Eukaryota</taxon>
        <taxon>Metazoa</taxon>
        <taxon>Ecdysozoa</taxon>
        <taxon>Arthropoda</taxon>
        <taxon>Chelicerata</taxon>
        <taxon>Arachnida</taxon>
        <taxon>Acari</taxon>
        <taxon>Acariformes</taxon>
        <taxon>Trombidiformes</taxon>
        <taxon>Prostigmata</taxon>
        <taxon>Eupodina</taxon>
        <taxon>Eriophyoidea</taxon>
        <taxon>Eriophyidae</taxon>
        <taxon>Eriophyinae</taxon>
        <taxon>Aceriini</taxon>
        <taxon>Aceria</taxon>
    </lineage>
</organism>
<dbReference type="EMBL" id="GGYP01006568">
    <property type="protein sequence ID" value="MDE51339.1"/>
    <property type="molecule type" value="Transcribed_RNA"/>
</dbReference>
<dbReference type="GO" id="GO:0050660">
    <property type="term" value="F:flavin adenine dinucleotide binding"/>
    <property type="evidence" value="ECO:0007669"/>
    <property type="project" value="TreeGrafter"/>
</dbReference>
<dbReference type="GO" id="GO:0030976">
    <property type="term" value="F:thiamine pyrophosphate binding"/>
    <property type="evidence" value="ECO:0007669"/>
    <property type="project" value="InterPro"/>
</dbReference>
<dbReference type="Pfam" id="PF02775">
    <property type="entry name" value="TPP_enzyme_C"/>
    <property type="match status" value="1"/>
</dbReference>
<evidence type="ECO:0000259" key="13">
    <source>
        <dbReference type="Pfam" id="PF02775"/>
    </source>
</evidence>
<dbReference type="InterPro" id="IPR045229">
    <property type="entry name" value="TPP_enz"/>
</dbReference>
<evidence type="ECO:0000256" key="4">
    <source>
        <dbReference type="ARBA" id="ARBA00018936"/>
    </source>
</evidence>
<dbReference type="Pfam" id="PF00205">
    <property type="entry name" value="TPP_enzyme_M"/>
    <property type="match status" value="1"/>
</dbReference>
<feature type="domain" description="Thiamine pyrophosphate enzyme central" evidence="12">
    <location>
        <begin position="278"/>
        <end position="409"/>
    </location>
</feature>
<feature type="transmembrane region" description="Helical" evidence="11">
    <location>
        <begin position="6"/>
        <end position="32"/>
    </location>
</feature>
<evidence type="ECO:0000259" key="12">
    <source>
        <dbReference type="Pfam" id="PF00205"/>
    </source>
</evidence>
<evidence type="ECO:0000256" key="3">
    <source>
        <dbReference type="ARBA" id="ARBA00007812"/>
    </source>
</evidence>
<feature type="domain" description="Thiamine pyrophosphate enzyme TPP-binding" evidence="13">
    <location>
        <begin position="482"/>
        <end position="611"/>
    </location>
</feature>
<evidence type="ECO:0000256" key="9">
    <source>
        <dbReference type="ARBA" id="ARBA00048767"/>
    </source>
</evidence>
<dbReference type="PROSITE" id="PS00187">
    <property type="entry name" value="TPP_ENZYMES"/>
    <property type="match status" value="1"/>
</dbReference>
<dbReference type="InterPro" id="IPR029061">
    <property type="entry name" value="THDP-binding"/>
</dbReference>
<dbReference type="CDD" id="cd07035">
    <property type="entry name" value="TPP_PYR_POX_like"/>
    <property type="match status" value="1"/>
</dbReference>
<dbReference type="InterPro" id="IPR011766">
    <property type="entry name" value="TPP_enzyme_TPP-bd"/>
</dbReference>
<dbReference type="InterPro" id="IPR000399">
    <property type="entry name" value="TPP-bd_CS"/>
</dbReference>
<dbReference type="GO" id="GO:0000287">
    <property type="term" value="F:magnesium ion binding"/>
    <property type="evidence" value="ECO:0007669"/>
    <property type="project" value="InterPro"/>
</dbReference>
<protein>
    <recommendedName>
        <fullName evidence="4">2-hydroxyacyl-CoA lyase 2</fullName>
    </recommendedName>
    <alternativeName>
        <fullName evidence="7">IlvB-like protein</fullName>
    </alternativeName>
</protein>
<comment type="catalytic activity">
    <reaction evidence="8">
        <text>2-hydroxyoctadecanoyl-CoA = heptadecanal + formyl-CoA</text>
        <dbReference type="Rhea" id="RHEA:55196"/>
        <dbReference type="ChEBI" id="CHEBI:57376"/>
        <dbReference type="ChEBI" id="CHEBI:74116"/>
        <dbReference type="ChEBI" id="CHEBI:138631"/>
    </reaction>
    <physiologicalReaction direction="left-to-right" evidence="8">
        <dbReference type="Rhea" id="RHEA:55197"/>
    </physiologicalReaction>
</comment>
<evidence type="ECO:0000259" key="14">
    <source>
        <dbReference type="Pfam" id="PF02776"/>
    </source>
</evidence>
<sequence length="647" mass="70814">MSWLYAPVYLTLMIICVTQSFYPIFMLVAMLVRQSRLLYSFFHKVDTASNRHGGELVAQVLKSHGVTNIFTLPGGHVSPIVVASDKLNIRVIDVRHEATAVFAADASARMSGIPGVAVVTAGPGLTNTVTAIKNAQMAESPVVVIGGAAATMLKGRGSLQDIDQLSLLKSATKKCFTVDCVRDITPILREAFRLSQVGTPGPVFVELPVDILYPYKIIAEQFSSMSSNKGPKSSESLKTKIVSAYSNYSLKHIFADAWKEREYDPLPVSVKQPNSNQVREVAKILKNSKRPLIIMGSQSVLRPYGPDSVATNVSQMGIPIYLNGMARGLFGSNFSLQFRHARKEAVKEADCVLLLGAVCDFRLSYGRIFKRTTKVISVNRSKQSASLNAGIFWQPTLVVESDVGKFVEDLCGLLKSKEEEGGISCKIDGDWLNTLRERDSQKDESIDKMAQEPTENYLNPLKVLLQLRETFQRDDTILVVDGGDFVASASYIMKPCGPMRWLDPGPYGTLGCGAGFALAAKLLNPKKQVLAIMGDGAFGYAIPELDTFVRHKVPVYWAIGNDACWTQIAREQVPMLGSPVGCELAYTNYHNVAQGFGAKGYKLDKDMDLDEDKVLGKARDNMVKDGDNVVVNVLIGKTKFRDGSISV</sequence>
<keyword evidence="11" id="KW-0812">Transmembrane</keyword>
<keyword evidence="6 10" id="KW-0786">Thiamine pyrophosphate</keyword>
<comment type="similarity">
    <text evidence="3 10">Belongs to the TPP enzyme family.</text>
</comment>
<evidence type="ECO:0000256" key="2">
    <source>
        <dbReference type="ARBA" id="ARBA00001964"/>
    </source>
</evidence>
<name>A0A6G1SLT5_9ACAR</name>
<evidence type="ECO:0000256" key="6">
    <source>
        <dbReference type="ARBA" id="ARBA00023052"/>
    </source>
</evidence>
<keyword evidence="5" id="KW-0479">Metal-binding</keyword>
<dbReference type="InterPro" id="IPR012001">
    <property type="entry name" value="Thiamin_PyroP_enz_TPP-bd_dom"/>
</dbReference>
<dbReference type="InterPro" id="IPR029035">
    <property type="entry name" value="DHS-like_NAD/FAD-binding_dom"/>
</dbReference>
<evidence type="ECO:0000256" key="7">
    <source>
        <dbReference type="ARBA" id="ARBA00030510"/>
    </source>
</evidence>
<dbReference type="GO" id="GO:0009097">
    <property type="term" value="P:isoleucine biosynthetic process"/>
    <property type="evidence" value="ECO:0007669"/>
    <property type="project" value="TreeGrafter"/>
</dbReference>